<evidence type="ECO:0000313" key="3">
    <source>
        <dbReference type="Proteomes" id="UP000216189"/>
    </source>
</evidence>
<evidence type="ECO:0008006" key="4">
    <source>
        <dbReference type="Google" id="ProtNLM"/>
    </source>
</evidence>
<organism evidence="2 3">
    <name type="scientific">Segatella bryantii</name>
    <name type="common">Prevotella bryantii</name>
    <dbReference type="NCBI Taxonomy" id="77095"/>
    <lineage>
        <taxon>Bacteria</taxon>
        <taxon>Pseudomonadati</taxon>
        <taxon>Bacteroidota</taxon>
        <taxon>Bacteroidia</taxon>
        <taxon>Bacteroidales</taxon>
        <taxon>Prevotellaceae</taxon>
        <taxon>Segatella</taxon>
    </lineage>
</organism>
<comment type="caution">
    <text evidence="2">The sequence shown here is derived from an EMBL/GenBank/DDBJ whole genome shotgun (WGS) entry which is preliminary data.</text>
</comment>
<proteinExistence type="predicted"/>
<keyword evidence="1" id="KW-0812">Transmembrane</keyword>
<evidence type="ECO:0000313" key="2">
    <source>
        <dbReference type="EMBL" id="OYP54080.1"/>
    </source>
</evidence>
<dbReference type="GeneID" id="72480163"/>
<keyword evidence="1" id="KW-1133">Transmembrane helix</keyword>
<feature type="transmembrane region" description="Helical" evidence="1">
    <location>
        <begin position="34"/>
        <end position="58"/>
    </location>
</feature>
<feature type="transmembrane region" description="Helical" evidence="1">
    <location>
        <begin position="97"/>
        <end position="112"/>
    </location>
</feature>
<evidence type="ECO:0000256" key="1">
    <source>
        <dbReference type="SAM" id="Phobius"/>
    </source>
</evidence>
<accession>A0ABX4EIE7</accession>
<keyword evidence="1" id="KW-0472">Membrane</keyword>
<feature type="transmembrane region" description="Helical" evidence="1">
    <location>
        <begin position="64"/>
        <end position="85"/>
    </location>
</feature>
<dbReference type="Proteomes" id="UP000216189">
    <property type="component" value="Unassembled WGS sequence"/>
</dbReference>
<reference evidence="2 3" key="1">
    <citation type="submission" date="2017-08" db="EMBL/GenBank/DDBJ databases">
        <title>Comparative genomics of non-oral Prevotella species.</title>
        <authorList>
            <person name="Accetto T."/>
            <person name="Nograsek B."/>
            <person name="Avgustin G."/>
        </authorList>
    </citation>
    <scope>NUCLEOTIDE SEQUENCE [LARGE SCALE GENOMIC DNA]</scope>
    <source>
        <strain evidence="2 3">TC1-1</strain>
    </source>
</reference>
<dbReference type="EMBL" id="NPJF01000050">
    <property type="protein sequence ID" value="OYP54080.1"/>
    <property type="molecule type" value="Genomic_DNA"/>
</dbReference>
<sequence length="158" mass="18083">MEIIKICKNDCQKLLKAARMGNFDGVTLSRTEMFVGAVCMLIFAFAYLAITQLLIAYFREAVTLWLFLAVILVVLSIIGFFSLFAMRLSTLGYKSRSIFWLLAFNAFLIYYGCIEDRLIPHILFAIGIFSFVTSLLYLFAVCMLSWPNVMNKGMRHID</sequence>
<dbReference type="RefSeq" id="WP_094448745.1">
    <property type="nucleotide sequence ID" value="NZ_CP091798.1"/>
</dbReference>
<gene>
    <name evidence="2" type="ORF">CIK91_09620</name>
</gene>
<protein>
    <recommendedName>
        <fullName evidence="4">DUF805 domain-containing protein</fullName>
    </recommendedName>
</protein>
<keyword evidence="3" id="KW-1185">Reference proteome</keyword>
<feature type="transmembrane region" description="Helical" evidence="1">
    <location>
        <begin position="118"/>
        <end position="146"/>
    </location>
</feature>
<name>A0ABX4EIE7_SEGBR</name>